<dbReference type="InterPro" id="IPR051364">
    <property type="entry name" value="Cytokinesis/Rho-signaling"/>
</dbReference>
<evidence type="ECO:0000313" key="1">
    <source>
        <dbReference type="EMBL" id="VDN51872.1"/>
    </source>
</evidence>
<evidence type="ECO:0000313" key="2">
    <source>
        <dbReference type="Proteomes" id="UP000038040"/>
    </source>
</evidence>
<evidence type="ECO:0000313" key="4">
    <source>
        <dbReference type="WBParaSite" id="DME_0000757801-mRNA-1"/>
    </source>
</evidence>
<organism evidence="2 4">
    <name type="scientific">Dracunculus medinensis</name>
    <name type="common">Guinea worm</name>
    <dbReference type="NCBI Taxonomy" id="318479"/>
    <lineage>
        <taxon>Eukaryota</taxon>
        <taxon>Metazoa</taxon>
        <taxon>Ecdysozoa</taxon>
        <taxon>Nematoda</taxon>
        <taxon>Chromadorea</taxon>
        <taxon>Rhabditida</taxon>
        <taxon>Spirurina</taxon>
        <taxon>Dracunculoidea</taxon>
        <taxon>Dracunculidae</taxon>
        <taxon>Dracunculus</taxon>
    </lineage>
</organism>
<gene>
    <name evidence="1" type="ORF">DME_LOCUS1845</name>
</gene>
<proteinExistence type="predicted"/>
<dbReference type="PANTHER" id="PTHR21538">
    <property type="entry name" value="ANILLIN/RHOTEKIN RTKN"/>
    <property type="match status" value="1"/>
</dbReference>
<dbReference type="PANTHER" id="PTHR21538:SF24">
    <property type="entry name" value="PH DOMAIN-CONTAINING PROTEIN"/>
    <property type="match status" value="1"/>
</dbReference>
<accession>A0A0N4UIX5</accession>
<dbReference type="GO" id="GO:0000281">
    <property type="term" value="P:mitotic cytokinesis"/>
    <property type="evidence" value="ECO:0007669"/>
    <property type="project" value="TreeGrafter"/>
</dbReference>
<dbReference type="Proteomes" id="UP000038040">
    <property type="component" value="Unplaced"/>
</dbReference>
<reference evidence="1 3" key="2">
    <citation type="submission" date="2018-11" db="EMBL/GenBank/DDBJ databases">
        <authorList>
            <consortium name="Pathogen Informatics"/>
        </authorList>
    </citation>
    <scope>NUCLEOTIDE SEQUENCE [LARGE SCALE GENOMIC DNA]</scope>
</reference>
<dbReference type="GO" id="GO:0031106">
    <property type="term" value="P:septin ring organization"/>
    <property type="evidence" value="ECO:0007669"/>
    <property type="project" value="TreeGrafter"/>
</dbReference>
<dbReference type="STRING" id="318479.A0A0N4UIX5"/>
<dbReference type="WBParaSite" id="DME_0000757801-mRNA-1">
    <property type="protein sequence ID" value="DME_0000757801-mRNA-1"/>
    <property type="gene ID" value="DME_0000757801"/>
</dbReference>
<dbReference type="OrthoDB" id="5817051at2759"/>
<dbReference type="GO" id="GO:0000915">
    <property type="term" value="P:actomyosin contractile ring assembly"/>
    <property type="evidence" value="ECO:0007669"/>
    <property type="project" value="TreeGrafter"/>
</dbReference>
<dbReference type="Proteomes" id="UP000274756">
    <property type="component" value="Unassembled WGS sequence"/>
</dbReference>
<evidence type="ECO:0000313" key="3">
    <source>
        <dbReference type="Proteomes" id="UP000274756"/>
    </source>
</evidence>
<protein>
    <submittedName>
        <fullName evidence="4">PH domain-containing protein</fullName>
    </submittedName>
</protein>
<name>A0A0N4UIX5_DRAME</name>
<dbReference type="AlphaFoldDB" id="A0A0N4UIX5"/>
<dbReference type="EMBL" id="UYYG01000034">
    <property type="protein sequence ID" value="VDN51872.1"/>
    <property type="molecule type" value="Genomic_DNA"/>
</dbReference>
<sequence>MHPNSKTTPPRAQICIQSHQNDLKHEDALFESNVNHRNNLDFHVVASATLKFHDAKPKIGIYAMKISPVANYYGPPLYGHIRCRLVVQPYSILAPLISGFLTVYDNYELSKYPNLHCSLQGGIFRCKDKYSEHDLLKITLNEVGTLFICVDLIINSIEVAVSNHKDINRRQQKYLLISNREKDIAEWMICLKRQIYDLKIWGIFAMTEVKLIDERNYFTSISTIAQAGARKLYDEIQIHGFFTGNLKERHTKRTDIQTLFKDLNTLKESQERSDMRYVTTLHIGYNPETLVNRFQGKYHDSAAGTYLFYPGQ</sequence>
<dbReference type="GO" id="GO:0005826">
    <property type="term" value="C:actomyosin contractile ring"/>
    <property type="evidence" value="ECO:0007669"/>
    <property type="project" value="TreeGrafter"/>
</dbReference>
<keyword evidence="3" id="KW-1185">Reference proteome</keyword>
<reference evidence="4" key="1">
    <citation type="submission" date="2017-02" db="UniProtKB">
        <authorList>
            <consortium name="WormBaseParasite"/>
        </authorList>
    </citation>
    <scope>IDENTIFICATION</scope>
</reference>